<evidence type="ECO:0000313" key="3">
    <source>
        <dbReference type="Proteomes" id="UP000317624"/>
    </source>
</evidence>
<comment type="caution">
    <text evidence="2">The sequence shown here is derived from an EMBL/GenBank/DDBJ whole genome shotgun (WGS) entry which is preliminary data.</text>
</comment>
<feature type="chain" id="PRO_5021726694" description="Aromatic hydrocarbon degradation protein" evidence="1">
    <location>
        <begin position="26"/>
        <end position="442"/>
    </location>
</feature>
<dbReference type="OrthoDB" id="9773411at2"/>
<evidence type="ECO:0008006" key="4">
    <source>
        <dbReference type="Google" id="ProtNLM"/>
    </source>
</evidence>
<dbReference type="EMBL" id="VMRJ01000002">
    <property type="protein sequence ID" value="TVT41241.1"/>
    <property type="molecule type" value="Genomic_DNA"/>
</dbReference>
<dbReference type="Proteomes" id="UP000317624">
    <property type="component" value="Unassembled WGS sequence"/>
</dbReference>
<keyword evidence="3" id="KW-1185">Reference proteome</keyword>
<dbReference type="AlphaFoldDB" id="A0A558BXK6"/>
<keyword evidence="1" id="KW-0732">Signal</keyword>
<proteinExistence type="predicted"/>
<sequence length="442" mass="47775">MLTDKKLLLAALTAAPLLLAGSARGQGLGNSPYSRIGLGDNVGNLGGVRQLGMGGVGQAAPNTGNVNELNPALLYYTPRTTFEVGVNGQYKSVRNASESYRTGSATLAYLALAVPINKRWGAAVGLKPYSVVDYQVNTTGTVNGDPYAIAYKQYGGTGGLSEAYFAHGFHILRDLNIGGSASYLFGTLDQTNGTAIATSTVAANQLVVEREQLRYADFLLRGAIHYRHKLGKELNMNLGGTYTFATNTKVTRQRTQEQRDANGALLGTAVSLTDDSGHTFVPALTQVGFSLDNSRNFSVNVDGAYQQWSQFQAFGGAPISQLSDTWRVGVGGEFTPDPGSVQHYFQRVTYRFGLSVAQMPYRPQSQTLYDRAIHWGFAFPLPTATALESTIISLAFMYGVRGNTDYLYGTGGSSASNVRENYLRAQLGVTLSNRWFIKRRLQ</sequence>
<name>A0A558BXK6_9BACT</name>
<gene>
    <name evidence="2" type="ORF">FNT36_07215</name>
</gene>
<evidence type="ECO:0000256" key="1">
    <source>
        <dbReference type="SAM" id="SignalP"/>
    </source>
</evidence>
<evidence type="ECO:0000313" key="2">
    <source>
        <dbReference type="EMBL" id="TVT41241.1"/>
    </source>
</evidence>
<dbReference type="RefSeq" id="WP_144845934.1">
    <property type="nucleotide sequence ID" value="NZ_VMRJ01000002.1"/>
</dbReference>
<dbReference type="Gene3D" id="2.40.160.60">
    <property type="entry name" value="Outer membrane protein transport protein (OMPP1/FadL/TodX)"/>
    <property type="match status" value="1"/>
</dbReference>
<protein>
    <recommendedName>
        <fullName evidence="4">Aromatic hydrocarbon degradation protein</fullName>
    </recommendedName>
</protein>
<accession>A0A558BXK6</accession>
<feature type="signal peptide" evidence="1">
    <location>
        <begin position="1"/>
        <end position="25"/>
    </location>
</feature>
<organism evidence="2 3">
    <name type="scientific">Hymenobacter setariae</name>
    <dbReference type="NCBI Taxonomy" id="2594794"/>
    <lineage>
        <taxon>Bacteria</taxon>
        <taxon>Pseudomonadati</taxon>
        <taxon>Bacteroidota</taxon>
        <taxon>Cytophagia</taxon>
        <taxon>Cytophagales</taxon>
        <taxon>Hymenobacteraceae</taxon>
        <taxon>Hymenobacter</taxon>
    </lineage>
</organism>
<dbReference type="SUPFAM" id="SSF56935">
    <property type="entry name" value="Porins"/>
    <property type="match status" value="1"/>
</dbReference>
<reference evidence="2 3" key="1">
    <citation type="submission" date="2019-07" db="EMBL/GenBank/DDBJ databases">
        <title>Hymenobacter sp. straun FUR1 Genome sequencing and assembly.</title>
        <authorList>
            <person name="Chhetri G."/>
        </authorList>
    </citation>
    <scope>NUCLEOTIDE SEQUENCE [LARGE SCALE GENOMIC DNA]</scope>
    <source>
        <strain evidence="2 3">Fur1</strain>
    </source>
</reference>